<gene>
    <name evidence="1" type="ORF">CBA19CS22_35130</name>
</gene>
<organism evidence="1 2">
    <name type="scientific">Caballeronia novacaledonica</name>
    <dbReference type="NCBI Taxonomy" id="1544861"/>
    <lineage>
        <taxon>Bacteria</taxon>
        <taxon>Pseudomonadati</taxon>
        <taxon>Pseudomonadota</taxon>
        <taxon>Betaproteobacteria</taxon>
        <taxon>Burkholderiales</taxon>
        <taxon>Burkholderiaceae</taxon>
        <taxon>Caballeronia</taxon>
    </lineage>
</organism>
<keyword evidence="2" id="KW-1185">Reference proteome</keyword>
<dbReference type="Proteomes" id="UP001055013">
    <property type="component" value="Unassembled WGS sequence"/>
</dbReference>
<protein>
    <submittedName>
        <fullName evidence="1">Response regulator</fullName>
    </submittedName>
</protein>
<dbReference type="EMBL" id="BPUR01000032">
    <property type="protein sequence ID" value="GJH21890.1"/>
    <property type="molecule type" value="Genomic_DNA"/>
</dbReference>
<evidence type="ECO:0000313" key="2">
    <source>
        <dbReference type="Proteomes" id="UP001055013"/>
    </source>
</evidence>
<evidence type="ECO:0000313" key="1">
    <source>
        <dbReference type="EMBL" id="GJH21890.1"/>
    </source>
</evidence>
<reference evidence="1" key="1">
    <citation type="submission" date="2021-09" db="EMBL/GenBank/DDBJ databases">
        <title>Isolation and characterization of 3-chlorobenzoate degrading bacteria from soils in Shizuoka.</title>
        <authorList>
            <person name="Ifat A."/>
            <person name="Ogawa N."/>
            <person name="Kimbara K."/>
            <person name="Moriuchi R."/>
            <person name="Dohra H."/>
            <person name="Shintani M."/>
        </authorList>
    </citation>
    <scope>NUCLEOTIDE SEQUENCE</scope>
    <source>
        <strain evidence="1">19CS2-2</strain>
    </source>
</reference>
<comment type="caution">
    <text evidence="1">The sequence shown here is derived from an EMBL/GenBank/DDBJ whole genome shotgun (WGS) entry which is preliminary data.</text>
</comment>
<accession>A0ACB5R3E3</accession>
<name>A0ACB5R3E3_9BURK</name>
<proteinExistence type="predicted"/>
<sequence length="145" mass="15661">MPAAPSIPPLWTTRVFSSVNPPVCVLIIDDDHDLADALLAVLEAEGFEARTADCPACLRLIGIWIPDIVVVDIEMPIRNGFEVARAIRQVAHMRLVPIIAHTSLAEEDVVREGLAAGMDAYCSKSDGPTMLLALLRRVAPVSLDP</sequence>